<dbReference type="EMBL" id="FUXU01000069">
    <property type="protein sequence ID" value="SKA63634.1"/>
    <property type="molecule type" value="Genomic_DNA"/>
</dbReference>
<organism evidence="1 2">
    <name type="scientific">Enterovibrio nigricans DSM 22720</name>
    <dbReference type="NCBI Taxonomy" id="1121868"/>
    <lineage>
        <taxon>Bacteria</taxon>
        <taxon>Pseudomonadati</taxon>
        <taxon>Pseudomonadota</taxon>
        <taxon>Gammaproteobacteria</taxon>
        <taxon>Vibrionales</taxon>
        <taxon>Vibrionaceae</taxon>
        <taxon>Enterovibrio</taxon>
    </lineage>
</organism>
<proteinExistence type="predicted"/>
<accession>A0A1T4VF68</accession>
<reference evidence="2" key="1">
    <citation type="submission" date="2017-02" db="EMBL/GenBank/DDBJ databases">
        <authorList>
            <person name="Varghese N."/>
            <person name="Submissions S."/>
        </authorList>
    </citation>
    <scope>NUCLEOTIDE SEQUENCE [LARGE SCALE GENOMIC DNA]</scope>
    <source>
        <strain evidence="2">DSM 22720</strain>
    </source>
</reference>
<protein>
    <submittedName>
        <fullName evidence="1">Uncharacterized protein</fullName>
    </submittedName>
</protein>
<name>A0A1T4VF68_9GAMM</name>
<gene>
    <name evidence="1" type="ORF">SAMN02745132_03769</name>
</gene>
<dbReference type="Proteomes" id="UP000190162">
    <property type="component" value="Unassembled WGS sequence"/>
</dbReference>
<evidence type="ECO:0000313" key="2">
    <source>
        <dbReference type="Proteomes" id="UP000190162"/>
    </source>
</evidence>
<keyword evidence="2" id="KW-1185">Reference proteome</keyword>
<dbReference type="AlphaFoldDB" id="A0A1T4VF68"/>
<sequence length="65" mass="7470">MKRGEMLPQEFPLPLIRINYSNNKRLENPPQQKITKFKQAFNIFIAFSFGAAQTKTLVQSGFPPT</sequence>
<evidence type="ECO:0000313" key="1">
    <source>
        <dbReference type="EMBL" id="SKA63634.1"/>
    </source>
</evidence>